<organism evidence="2 3">
    <name type="scientific">Undibacterium pigrum</name>
    <dbReference type="NCBI Taxonomy" id="401470"/>
    <lineage>
        <taxon>Bacteria</taxon>
        <taxon>Pseudomonadati</taxon>
        <taxon>Pseudomonadota</taxon>
        <taxon>Betaproteobacteria</taxon>
        <taxon>Burkholderiales</taxon>
        <taxon>Oxalobacteraceae</taxon>
        <taxon>Undibacterium</taxon>
    </lineage>
</organism>
<name>A0A318J6F3_9BURK</name>
<evidence type="ECO:0000313" key="2">
    <source>
        <dbReference type="EMBL" id="PXX41928.1"/>
    </source>
</evidence>
<evidence type="ECO:0000256" key="1">
    <source>
        <dbReference type="SAM" id="Phobius"/>
    </source>
</evidence>
<evidence type="ECO:0008006" key="4">
    <source>
        <dbReference type="Google" id="ProtNLM"/>
    </source>
</evidence>
<dbReference type="EMBL" id="QJKB01000006">
    <property type="protein sequence ID" value="PXX41928.1"/>
    <property type="molecule type" value="Genomic_DNA"/>
</dbReference>
<keyword evidence="1" id="KW-0812">Transmembrane</keyword>
<sequence length="195" mass="21578">MQVQKHARIANIRKLSRYFLFLTVALMAIIAIGGIGFPVFLMTVSSGDLTVAGYLARAATLDDGFFSQLKEGLSLQLKVVAGLVWLAWCTVVWRVLVHINQLLTCFHDGEIFNKKAIFHAKRAFNLNLILVASALGIDFLAIVFSYVYPSAGGTGDIGHFLGRVLDQMTWIGFFLLLLWSLEIGVDLNEEAELTI</sequence>
<evidence type="ECO:0000313" key="3">
    <source>
        <dbReference type="Proteomes" id="UP000247792"/>
    </source>
</evidence>
<feature type="transmembrane region" description="Helical" evidence="1">
    <location>
        <begin position="168"/>
        <end position="185"/>
    </location>
</feature>
<keyword evidence="1" id="KW-0472">Membrane</keyword>
<dbReference type="Proteomes" id="UP000247792">
    <property type="component" value="Unassembled WGS sequence"/>
</dbReference>
<reference evidence="2 3" key="1">
    <citation type="submission" date="2018-05" db="EMBL/GenBank/DDBJ databases">
        <title>Genomic Encyclopedia of Type Strains, Phase IV (KMG-IV): sequencing the most valuable type-strain genomes for metagenomic binning, comparative biology and taxonomic classification.</title>
        <authorList>
            <person name="Goeker M."/>
        </authorList>
    </citation>
    <scope>NUCLEOTIDE SEQUENCE [LARGE SCALE GENOMIC DNA]</scope>
    <source>
        <strain evidence="2 3">DSM 19792</strain>
    </source>
</reference>
<dbReference type="OrthoDB" id="5701644at2"/>
<feature type="transmembrane region" description="Helical" evidence="1">
    <location>
        <begin position="124"/>
        <end position="148"/>
    </location>
</feature>
<gene>
    <name evidence="2" type="ORF">DFR42_106107</name>
</gene>
<protein>
    <recommendedName>
        <fullName evidence="4">DUF2975 family protein</fullName>
    </recommendedName>
</protein>
<keyword evidence="1" id="KW-1133">Transmembrane helix</keyword>
<feature type="transmembrane region" description="Helical" evidence="1">
    <location>
        <begin position="20"/>
        <end position="41"/>
    </location>
</feature>
<keyword evidence="3" id="KW-1185">Reference proteome</keyword>
<feature type="transmembrane region" description="Helical" evidence="1">
    <location>
        <begin position="75"/>
        <end position="97"/>
    </location>
</feature>
<comment type="caution">
    <text evidence="2">The sequence shown here is derived from an EMBL/GenBank/DDBJ whole genome shotgun (WGS) entry which is preliminary data.</text>
</comment>
<dbReference type="RefSeq" id="WP_110256370.1">
    <property type="nucleotide sequence ID" value="NZ_QJKB01000006.1"/>
</dbReference>
<accession>A0A318J6F3</accession>
<dbReference type="AlphaFoldDB" id="A0A318J6F3"/>
<proteinExistence type="predicted"/>